<feature type="disulfide bond" evidence="19">
    <location>
        <begin position="954"/>
        <end position="971"/>
    </location>
</feature>
<feature type="disulfide bond" evidence="19">
    <location>
        <begin position="935"/>
        <end position="949"/>
    </location>
</feature>
<feature type="disulfide bond" evidence="19">
    <location>
        <begin position="1024"/>
        <end position="1033"/>
    </location>
</feature>
<feature type="disulfide bond" evidence="19">
    <location>
        <begin position="952"/>
        <end position="964"/>
    </location>
</feature>
<feature type="domain" description="Laminin EGF-like" evidence="20">
    <location>
        <begin position="748"/>
        <end position="795"/>
    </location>
</feature>
<accession>A0A8C5TKD7</accession>
<dbReference type="FunFam" id="2.10.25.10:FF:000224">
    <property type="entry name" value="Usherin"/>
    <property type="match status" value="1"/>
</dbReference>
<dbReference type="Gene3D" id="2.60.120.260">
    <property type="entry name" value="Galactose-binding domain-like"/>
    <property type="match status" value="1"/>
</dbReference>
<dbReference type="PRINTS" id="PR00011">
    <property type="entry name" value="EGFLAMININ"/>
</dbReference>
<keyword evidence="3" id="KW-0964">Secreted</keyword>
<dbReference type="Pfam" id="PF00053">
    <property type="entry name" value="EGF_laminin"/>
    <property type="match status" value="10"/>
</dbReference>
<evidence type="ECO:0000313" key="24">
    <source>
        <dbReference type="Proteomes" id="UP000694560"/>
    </source>
</evidence>
<evidence type="ECO:0000256" key="16">
    <source>
        <dbReference type="ARBA" id="ARBA00060418"/>
    </source>
</evidence>
<dbReference type="FunFam" id="2.60.40.10:FF:001085">
    <property type="entry name" value="Usherin"/>
    <property type="match status" value="1"/>
</dbReference>
<keyword evidence="24" id="KW-1185">Reference proteome</keyword>
<dbReference type="FunFam" id="2.10.25.10:FF:000412">
    <property type="entry name" value="Usherin"/>
    <property type="match status" value="1"/>
</dbReference>
<dbReference type="Proteomes" id="UP000694560">
    <property type="component" value="Unplaced"/>
</dbReference>
<dbReference type="FunFam" id="2.60.120.260:FF:000069">
    <property type="entry name" value="Usherin"/>
    <property type="match status" value="1"/>
</dbReference>
<evidence type="ECO:0000259" key="20">
    <source>
        <dbReference type="PROSITE" id="PS50027"/>
    </source>
</evidence>
<dbReference type="GO" id="GO:0005576">
    <property type="term" value="C:extracellular region"/>
    <property type="evidence" value="ECO:0007669"/>
    <property type="project" value="UniProtKB-SubCell"/>
</dbReference>
<sequence length="1542" mass="170820">MNCRALSLRCRFLFHAIETLILTYYDSFVLVSSQGHFPRLENVGAFKNVSIVPTQATCGLPDRSTFCHSSVAVQSIISCTQRFCIQECPYRSSPSSYRLLLSEGLGTCVTEDKRDLHPGSSSNASSFIFHNHKDCFSTPRSLRLGASFTLTVWLKPEQEGVMCVIEKAIDGQTVFKLTISEKETMFYYRTVNGLQPPIKVMTLGRILVKKWIHLSVQVHHSRISFFLNGWEDDNTPFDSRTLMGTVADIDADGTLQIGQSFSGLEQFVGRIQDFRLYPVALTNRDILEVFSGKFPHLHTQSECRCPGSHPRVHPLIQRYCIPNGADDTTNDRVLRLDAEAHPLYYINDNDIGTTWISSVFANTAGLDRGVSITIDLQNGQYQVFYIILQFFSPHPEAIKIERKKRDDLKWEDWQYFARNCSIFGMENNGSLEKPDSVNCLQLHSFTPYSRGNLTFSVLTPEPNHRPGYNDFYNTPSLQEFVKATQVRIHLRGQYHTTEPWVNFRHRYYGVNEVTVSGRCNCHGHADDCDTAMKPYRCLCIKESYTEGNNCDRCLPLYNDKPFRPGDQVHAYNCKPCQCYSHAESCHYDLAMDPFPQEHHRGGGGVCDNCQHNTAGRNCELCKDFHYRQAGADLSAIDVCKPCDCYATGTKNKSLLCDNIGGQCNCKRHVSGRQCNQCQEGFYNLQQSNLDGCSPCNCNTSGTVNGDITCHQNSGQCKCKANVIGLRCDNCNFGFKALRYSNEDGCEPCWCNSHGSVNQFCNPLSGQCNCKEHVKGLLCDTCMDNFYGLDVTGCKACECDAAGSISGTMCDARTGQCACKPNIGGRRCDQCLDGYNKVQKGHSFHCLPCNCEKAGTVNGSLFCDKSTGQCPCKAGVTGLRCSQCMVHTYNLSISNVRGCQPCDCDTLGTSAGTVCDPLSGQCVCLPQRQGRRCEECKPGFYFSPSSVAGCLPCLCHIAGSVNQICDKMTGQCSCQDASVTGQTCEHCKELYFGFDSVTGRCQHCNCHPAGAISGTCHLVTGQCLCKQFVTGLKCDNCVPDASNLDVHNLFGCSKTPFQQPPPTGEVFSSSVINLSWSSPDSPNSNRLIYQLYRDEEEIYTTEDYHPYSLQTFTDTMLAPYTLYSYYVQASNVHGFTRSDSVMYRTKSGTPIGSLDLNPVFPVSHHSVLLYWTSISNNSGPIEKYILTCTSSVDLQPCGQYEGLKTSAIIWNLIPFTKYVFSVEACTSGGCLKSQPVTVVTAQAPPEGLHPPTVETLSSTELAVEWSPPEKPNGIIIRYELYMRKKLKSAGNFLPPEIRVFQSSGWLSPQPVVESQNENALAPPQTSATVIDLEPFTEYEFYVLAVNMAGSISSDWMSGRTGEAAPAFMPSPSVVPLSPYSLNVSWEKPEDNLARGEVMGYSINLMTEQVLAFSQVLHIAEPHELSYVATGLKPYRTYNFTVTLCNQIGCVTSEPGMGQTLAAAPRKLSAPHVEGINSTTVKISWNEPEDLNGPSPIYQVERMDLSLATMSIEVTKGIRFPGNGYYRFASSTLPTNTYFTGKLD</sequence>
<comment type="subunit">
    <text evidence="17">Interacts with collagen IV and fibronectin via its laminin EGF-like domains. Interaction with collagen may be required for stable integration into the basement membrane. Interacts with NINL. Interacts with USH1C. Component of USH2 complex, composed of ADGRV1, PDZD7, USH2A and WHRN. Interacts with ADGRV1/MASS1 (via N-terminal PDZ domain). Interacts (via the cytoplasmic region) with WHRN. Interacts (via the cytoplasmic region) with PDZD7. Interacts (via the cytoplasmic region) with VEZT and MYO7A (via MyTH4-FERM domains); the interaction associates VEZT with the USH2 complex at the stereocilia base.</text>
</comment>
<dbReference type="GO" id="GO:0060171">
    <property type="term" value="C:stereocilium membrane"/>
    <property type="evidence" value="ECO:0007669"/>
    <property type="project" value="UniProtKB-SubCell"/>
</dbReference>
<keyword evidence="12" id="KW-0325">Glycoprotein</keyword>
<feature type="domain" description="Laminin EGF-like" evidence="20">
    <location>
        <begin position="642"/>
        <end position="694"/>
    </location>
</feature>
<dbReference type="FunFam" id="2.10.25.10:FF:000330">
    <property type="entry name" value="usherin"/>
    <property type="match status" value="1"/>
</dbReference>
<feature type="domain" description="Laminin N-terminal" evidence="22">
    <location>
        <begin position="272"/>
        <end position="518"/>
    </location>
</feature>
<keyword evidence="7" id="KW-0677">Repeat</keyword>
<feature type="disulfide bond" evidence="19">
    <location>
        <begin position="665"/>
        <end position="674"/>
    </location>
</feature>
<evidence type="ECO:0000256" key="12">
    <source>
        <dbReference type="ARBA" id="ARBA00023180"/>
    </source>
</evidence>
<keyword evidence="6" id="KW-0732">Signal</keyword>
<feature type="domain" description="Laminin EGF-like" evidence="20">
    <location>
        <begin position="695"/>
        <end position="747"/>
    </location>
</feature>
<dbReference type="Ensembl" id="ENSMCST00000006273.1">
    <property type="protein sequence ID" value="ENSMCSP00000006130.1"/>
    <property type="gene ID" value="ENSMCSG00000004387.1"/>
</dbReference>
<feature type="domain" description="Laminin EGF-like" evidence="20">
    <location>
        <begin position="1003"/>
        <end position="1053"/>
    </location>
</feature>
<dbReference type="SMART" id="SM00180">
    <property type="entry name" value="EGF_Lam"/>
    <property type="match status" value="10"/>
</dbReference>
<evidence type="ECO:0000256" key="9">
    <source>
        <dbReference type="ARBA" id="ARBA00022989"/>
    </source>
</evidence>
<dbReference type="Pfam" id="PF13385">
    <property type="entry name" value="Laminin_G_3"/>
    <property type="match status" value="1"/>
</dbReference>
<dbReference type="CDD" id="cd00063">
    <property type="entry name" value="FN3"/>
    <property type="match status" value="4"/>
</dbReference>
<feature type="domain" description="Fibronectin type-III" evidence="21">
    <location>
        <begin position="1465"/>
        <end position="1542"/>
    </location>
</feature>
<dbReference type="Pfam" id="PF00041">
    <property type="entry name" value="fn3"/>
    <property type="match status" value="3"/>
</dbReference>
<keyword evidence="14 19" id="KW-0424">Laminin EGF-like domain</keyword>
<evidence type="ECO:0000256" key="15">
    <source>
        <dbReference type="ARBA" id="ARBA00023305"/>
    </source>
</evidence>
<keyword evidence="8" id="KW-1009">Hearing</keyword>
<proteinExistence type="predicted"/>
<dbReference type="GO" id="GO:0045494">
    <property type="term" value="P:photoreceptor cell maintenance"/>
    <property type="evidence" value="ECO:0007669"/>
    <property type="project" value="UniProtKB-ARBA"/>
</dbReference>
<evidence type="ECO:0000256" key="19">
    <source>
        <dbReference type="PROSITE-ProRule" id="PRU00460"/>
    </source>
</evidence>
<evidence type="ECO:0000256" key="14">
    <source>
        <dbReference type="ARBA" id="ARBA00023292"/>
    </source>
</evidence>
<feature type="domain" description="Fibronectin type-III" evidence="21">
    <location>
        <begin position="1246"/>
        <end position="1362"/>
    </location>
</feature>
<dbReference type="SUPFAM" id="SSF57196">
    <property type="entry name" value="EGF/Laminin"/>
    <property type="match status" value="9"/>
</dbReference>
<dbReference type="InterPro" id="IPR036116">
    <property type="entry name" value="FN3_sf"/>
</dbReference>
<dbReference type="InterPro" id="IPR008211">
    <property type="entry name" value="Laminin_N"/>
</dbReference>
<comment type="subcellular location">
    <subcellularLocation>
        <location evidence="16">Cell projection</location>
        <location evidence="16">Stereocilium membrane</location>
        <topology evidence="16">Single-pass type I membrane protein</topology>
    </subcellularLocation>
    <subcellularLocation>
        <location evidence="1">Secreted</location>
    </subcellularLocation>
</comment>
<feature type="disulfide bond" evidence="19">
    <location>
        <begin position="1005"/>
        <end position="1022"/>
    </location>
</feature>
<dbReference type="GO" id="GO:0007605">
    <property type="term" value="P:sensory perception of sound"/>
    <property type="evidence" value="ECO:0007669"/>
    <property type="project" value="UniProtKB-KW"/>
</dbReference>
<feature type="disulfide bond" evidence="19">
    <location>
        <begin position="986"/>
        <end position="1000"/>
    </location>
</feature>
<feature type="domain" description="Fibronectin type-III" evidence="21">
    <location>
        <begin position="1149"/>
        <end position="1245"/>
    </location>
</feature>
<dbReference type="PROSITE" id="PS50027">
    <property type="entry name" value="EGF_LAM_2"/>
    <property type="match status" value="8"/>
</dbReference>
<dbReference type="InterPro" id="IPR050440">
    <property type="entry name" value="Laminin/Netrin_ECM"/>
</dbReference>
<evidence type="ECO:0000256" key="4">
    <source>
        <dbReference type="ARBA" id="ARBA00022606"/>
    </source>
</evidence>
<keyword evidence="13" id="KW-0966">Cell projection</keyword>
<dbReference type="SMART" id="SM00560">
    <property type="entry name" value="LamGL"/>
    <property type="match status" value="1"/>
</dbReference>
<feature type="domain" description="Fibronectin type-III" evidence="21">
    <location>
        <begin position="1059"/>
        <end position="1147"/>
    </location>
</feature>
<dbReference type="Gene3D" id="2.10.25.10">
    <property type="entry name" value="Laminin"/>
    <property type="match status" value="9"/>
</dbReference>
<dbReference type="GO" id="GO:0007601">
    <property type="term" value="P:visual perception"/>
    <property type="evidence" value="ECO:0007669"/>
    <property type="project" value="UniProtKB-KW"/>
</dbReference>
<feature type="disulfide bond" evidence="19">
    <location>
        <begin position="750"/>
        <end position="767"/>
    </location>
</feature>
<feature type="domain" description="Fibronectin type-III" evidence="21">
    <location>
        <begin position="1367"/>
        <end position="1464"/>
    </location>
</feature>
<evidence type="ECO:0000256" key="6">
    <source>
        <dbReference type="ARBA" id="ARBA00022729"/>
    </source>
</evidence>
<keyword evidence="2" id="KW-1003">Cell membrane</keyword>
<feature type="disulfide bond" evidence="19">
    <location>
        <begin position="818"/>
        <end position="827"/>
    </location>
</feature>
<evidence type="ECO:0000313" key="23">
    <source>
        <dbReference type="Ensembl" id="ENSMCSP00000006130.1"/>
    </source>
</evidence>
<keyword evidence="9" id="KW-1133">Transmembrane helix</keyword>
<evidence type="ECO:0000256" key="1">
    <source>
        <dbReference type="ARBA" id="ARBA00004613"/>
    </source>
</evidence>
<dbReference type="InterPro" id="IPR006558">
    <property type="entry name" value="LamG-like"/>
</dbReference>
<dbReference type="PROSITE" id="PS51117">
    <property type="entry name" value="LAMININ_NTER"/>
    <property type="match status" value="1"/>
</dbReference>
<feature type="disulfide bond" evidence="19">
    <location>
        <begin position="718"/>
        <end position="727"/>
    </location>
</feature>
<dbReference type="FunFam" id="2.10.25.10:FF:000094">
    <property type="entry name" value="Laminin subunit alpha-2"/>
    <property type="match status" value="1"/>
</dbReference>
<dbReference type="PANTHER" id="PTHR10574:SF274">
    <property type="entry name" value="USHERIN"/>
    <property type="match status" value="1"/>
</dbReference>
<dbReference type="GO" id="GO:0005604">
    <property type="term" value="C:basement membrane"/>
    <property type="evidence" value="ECO:0007669"/>
    <property type="project" value="UniProtKB-ARBA"/>
</dbReference>
<evidence type="ECO:0000256" key="18">
    <source>
        <dbReference type="ARBA" id="ARBA00072076"/>
    </source>
</evidence>
<dbReference type="GO" id="GO:0009888">
    <property type="term" value="P:tissue development"/>
    <property type="evidence" value="ECO:0007669"/>
    <property type="project" value="TreeGrafter"/>
</dbReference>
<feature type="disulfide bond" evidence="19">
    <location>
        <begin position="923"/>
        <end position="932"/>
    </location>
</feature>
<keyword evidence="4" id="KW-0716">Sensory transduction</keyword>
<evidence type="ECO:0000256" key="2">
    <source>
        <dbReference type="ARBA" id="ARBA00022475"/>
    </source>
</evidence>
<dbReference type="PANTHER" id="PTHR10574">
    <property type="entry name" value="NETRIN/LAMININ-RELATED"/>
    <property type="match status" value="1"/>
</dbReference>
<feature type="disulfide bond" evidence="19">
    <location>
        <begin position="871"/>
        <end position="880"/>
    </location>
</feature>
<evidence type="ECO:0000256" key="3">
    <source>
        <dbReference type="ARBA" id="ARBA00022525"/>
    </source>
</evidence>
<dbReference type="Gene3D" id="2.60.40.10">
    <property type="entry name" value="Immunoglobulins"/>
    <property type="match status" value="5"/>
</dbReference>
<evidence type="ECO:0000256" key="7">
    <source>
        <dbReference type="ARBA" id="ARBA00022737"/>
    </source>
</evidence>
<dbReference type="SUPFAM" id="SSF49899">
    <property type="entry name" value="Concanavalin A-like lectins/glucanases"/>
    <property type="match status" value="1"/>
</dbReference>
<feature type="domain" description="Laminin EGF-like" evidence="20">
    <location>
        <begin position="901"/>
        <end position="951"/>
    </location>
</feature>
<evidence type="ECO:0000259" key="22">
    <source>
        <dbReference type="PROSITE" id="PS51117"/>
    </source>
</evidence>
<name>A0A8C5TKD7_9PASS</name>
<feature type="domain" description="Laminin EGF-like" evidence="20">
    <location>
        <begin position="952"/>
        <end position="1002"/>
    </location>
</feature>
<protein>
    <recommendedName>
        <fullName evidence="18">Usherin</fullName>
    </recommendedName>
</protein>
<dbReference type="InterPro" id="IPR013320">
    <property type="entry name" value="ConA-like_dom_sf"/>
</dbReference>
<feature type="disulfide bond" evidence="19">
    <location>
        <begin position="1003"/>
        <end position="1015"/>
    </location>
</feature>
<reference evidence="23" key="1">
    <citation type="submission" date="2025-08" db="UniProtKB">
        <authorList>
            <consortium name="Ensembl"/>
        </authorList>
    </citation>
    <scope>IDENTIFICATION</scope>
</reference>
<dbReference type="GO" id="GO:0005518">
    <property type="term" value="F:collagen binding"/>
    <property type="evidence" value="ECO:0007669"/>
    <property type="project" value="UniProtKB-ARBA"/>
</dbReference>
<dbReference type="FunFam" id="2.60.120.200:FF:000111">
    <property type="entry name" value="Usherin"/>
    <property type="match status" value="1"/>
</dbReference>
<dbReference type="FunFam" id="2.10.25.10:FF:000275">
    <property type="entry name" value="usherin"/>
    <property type="match status" value="1"/>
</dbReference>
<dbReference type="FunFam" id="2.10.25.10:FF:000090">
    <property type="entry name" value="laminin subunit alpha"/>
    <property type="match status" value="3"/>
</dbReference>
<dbReference type="Gene3D" id="2.60.120.200">
    <property type="match status" value="1"/>
</dbReference>
<feature type="domain" description="Laminin EGF-like" evidence="20">
    <location>
        <begin position="848"/>
        <end position="900"/>
    </location>
</feature>
<keyword evidence="15" id="KW-0844">Vision</keyword>
<dbReference type="FunFam" id="2.60.40.10:FF:001052">
    <property type="entry name" value="Usherin"/>
    <property type="match status" value="1"/>
</dbReference>
<dbReference type="FunFam" id="2.10.25.10:FF:000313">
    <property type="entry name" value="Usherin"/>
    <property type="match status" value="1"/>
</dbReference>
<evidence type="ECO:0000256" key="13">
    <source>
        <dbReference type="ARBA" id="ARBA00023273"/>
    </source>
</evidence>
<dbReference type="InterPro" id="IPR002049">
    <property type="entry name" value="LE_dom"/>
</dbReference>
<reference evidence="23" key="2">
    <citation type="submission" date="2025-09" db="UniProtKB">
        <authorList>
            <consortium name="Ensembl"/>
        </authorList>
    </citation>
    <scope>IDENTIFICATION</scope>
</reference>
<dbReference type="PROSITE" id="PS01248">
    <property type="entry name" value="EGF_LAM_1"/>
    <property type="match status" value="3"/>
</dbReference>
<dbReference type="InterPro" id="IPR013783">
    <property type="entry name" value="Ig-like_fold"/>
</dbReference>
<keyword evidence="10" id="KW-0472">Membrane</keyword>
<keyword evidence="5" id="KW-0812">Transmembrane</keyword>
<feature type="domain" description="Laminin EGF-like" evidence="20">
    <location>
        <begin position="796"/>
        <end position="847"/>
    </location>
</feature>
<dbReference type="OrthoDB" id="5984158at2759"/>
<dbReference type="SUPFAM" id="SSF49265">
    <property type="entry name" value="Fibronectin type III"/>
    <property type="match status" value="3"/>
</dbReference>
<dbReference type="SMART" id="SM00136">
    <property type="entry name" value="LamNT"/>
    <property type="match status" value="1"/>
</dbReference>
<dbReference type="InterPro" id="IPR003961">
    <property type="entry name" value="FN3_dom"/>
</dbReference>
<comment type="caution">
    <text evidence="19">Lacks conserved residue(s) required for the propagation of feature annotation.</text>
</comment>
<feature type="disulfide bond" evidence="19">
    <location>
        <begin position="748"/>
        <end position="760"/>
    </location>
</feature>
<organism evidence="23 24">
    <name type="scientific">Malurus cyaneus samueli</name>
    <dbReference type="NCBI Taxonomy" id="2593467"/>
    <lineage>
        <taxon>Eukaryota</taxon>
        <taxon>Metazoa</taxon>
        <taxon>Chordata</taxon>
        <taxon>Craniata</taxon>
        <taxon>Vertebrata</taxon>
        <taxon>Euteleostomi</taxon>
        <taxon>Archelosauria</taxon>
        <taxon>Archosauria</taxon>
        <taxon>Dinosauria</taxon>
        <taxon>Saurischia</taxon>
        <taxon>Theropoda</taxon>
        <taxon>Coelurosauria</taxon>
        <taxon>Aves</taxon>
        <taxon>Neognathae</taxon>
        <taxon>Neoaves</taxon>
        <taxon>Telluraves</taxon>
        <taxon>Australaves</taxon>
        <taxon>Passeriformes</taxon>
        <taxon>Meliphagoidea</taxon>
        <taxon>Maluridae</taxon>
        <taxon>Malurus</taxon>
    </lineage>
</organism>
<keyword evidence="11 19" id="KW-1015">Disulfide bond</keyword>
<dbReference type="GO" id="GO:0009887">
    <property type="term" value="P:animal organ morphogenesis"/>
    <property type="evidence" value="ECO:0007669"/>
    <property type="project" value="TreeGrafter"/>
</dbReference>
<dbReference type="SMART" id="SM00060">
    <property type="entry name" value="FN3"/>
    <property type="match status" value="4"/>
</dbReference>
<evidence type="ECO:0000256" key="8">
    <source>
        <dbReference type="ARBA" id="ARBA00022740"/>
    </source>
</evidence>
<dbReference type="CDD" id="cd00055">
    <property type="entry name" value="EGF_Lam"/>
    <property type="match status" value="10"/>
</dbReference>
<dbReference type="PROSITE" id="PS50853">
    <property type="entry name" value="FN3"/>
    <property type="match status" value="5"/>
</dbReference>
<evidence type="ECO:0000256" key="5">
    <source>
        <dbReference type="ARBA" id="ARBA00022692"/>
    </source>
</evidence>
<feature type="disulfide bond" evidence="19">
    <location>
        <begin position="769"/>
        <end position="778"/>
    </location>
</feature>
<evidence type="ECO:0000256" key="10">
    <source>
        <dbReference type="ARBA" id="ARBA00023136"/>
    </source>
</evidence>
<evidence type="ECO:0000256" key="11">
    <source>
        <dbReference type="ARBA" id="ARBA00023157"/>
    </source>
</evidence>
<dbReference type="FunFam" id="2.60.40.10:FF:001882">
    <property type="entry name" value="Usherin"/>
    <property type="match status" value="1"/>
</dbReference>
<evidence type="ECO:0000259" key="21">
    <source>
        <dbReference type="PROSITE" id="PS50853"/>
    </source>
</evidence>
<dbReference type="Pfam" id="PF00055">
    <property type="entry name" value="Laminin_N"/>
    <property type="match status" value="1"/>
</dbReference>
<evidence type="ECO:0000256" key="17">
    <source>
        <dbReference type="ARBA" id="ARBA00065195"/>
    </source>
</evidence>